<organism evidence="1 2">
    <name type="scientific">Klebsormidium nitens</name>
    <name type="common">Green alga</name>
    <name type="synonym">Ulothrix nitens</name>
    <dbReference type="NCBI Taxonomy" id="105231"/>
    <lineage>
        <taxon>Eukaryota</taxon>
        <taxon>Viridiplantae</taxon>
        <taxon>Streptophyta</taxon>
        <taxon>Klebsormidiophyceae</taxon>
        <taxon>Klebsormidiales</taxon>
        <taxon>Klebsormidiaceae</taxon>
        <taxon>Klebsormidium</taxon>
    </lineage>
</organism>
<dbReference type="InterPro" id="IPR040267">
    <property type="entry name" value="EID1-like"/>
</dbReference>
<protein>
    <submittedName>
        <fullName evidence="1">Uncharacterized protein</fullName>
    </submittedName>
</protein>
<name>A0A1Y1IES8_KLENI</name>
<dbReference type="PANTHER" id="PTHR31348">
    <property type="entry name" value="EID1-LIKE F-BOX PROTEIN 2-RELATED"/>
    <property type="match status" value="1"/>
</dbReference>
<keyword evidence="2" id="KW-1185">Reference proteome</keyword>
<dbReference type="Proteomes" id="UP000054558">
    <property type="component" value="Unassembled WGS sequence"/>
</dbReference>
<accession>A0A1Y1IES8</accession>
<reference evidence="1 2" key="1">
    <citation type="journal article" date="2014" name="Nat. Commun.">
        <title>Klebsormidium flaccidum genome reveals primary factors for plant terrestrial adaptation.</title>
        <authorList>
            <person name="Hori K."/>
            <person name="Maruyama F."/>
            <person name="Fujisawa T."/>
            <person name="Togashi T."/>
            <person name="Yamamoto N."/>
            <person name="Seo M."/>
            <person name="Sato S."/>
            <person name="Yamada T."/>
            <person name="Mori H."/>
            <person name="Tajima N."/>
            <person name="Moriyama T."/>
            <person name="Ikeuchi M."/>
            <person name="Watanabe M."/>
            <person name="Wada H."/>
            <person name="Kobayashi K."/>
            <person name="Saito M."/>
            <person name="Masuda T."/>
            <person name="Sasaki-Sekimoto Y."/>
            <person name="Mashiguchi K."/>
            <person name="Awai K."/>
            <person name="Shimojima M."/>
            <person name="Masuda S."/>
            <person name="Iwai M."/>
            <person name="Nobusawa T."/>
            <person name="Narise T."/>
            <person name="Kondo S."/>
            <person name="Saito H."/>
            <person name="Sato R."/>
            <person name="Murakawa M."/>
            <person name="Ihara Y."/>
            <person name="Oshima-Yamada Y."/>
            <person name="Ohtaka K."/>
            <person name="Satoh M."/>
            <person name="Sonobe K."/>
            <person name="Ishii M."/>
            <person name="Ohtani R."/>
            <person name="Kanamori-Sato M."/>
            <person name="Honoki R."/>
            <person name="Miyazaki D."/>
            <person name="Mochizuki H."/>
            <person name="Umetsu J."/>
            <person name="Higashi K."/>
            <person name="Shibata D."/>
            <person name="Kamiya Y."/>
            <person name="Sato N."/>
            <person name="Nakamura Y."/>
            <person name="Tabata S."/>
            <person name="Ida S."/>
            <person name="Kurokawa K."/>
            <person name="Ohta H."/>
        </authorList>
    </citation>
    <scope>NUCLEOTIDE SEQUENCE [LARGE SCALE GENOMIC DNA]</scope>
    <source>
        <strain evidence="1 2">NIES-2285</strain>
    </source>
</reference>
<sequence>MHETASGFQTGPQIIKDLGLVEQCFNEDFFVSAPCLHKQQIQHRASVGLLGMVFRGVIRHFEYSAIARRIGARAYLNTSSYEQKQMQKSAEDQCTYCRAPLVRLPPALSENPICDTESLPPDGDLDYQQNEGKGVTVSGYCCLNGHLIGLYDGWDGGQLLNREVLPDPGAGLSIETCRVRSVLSSALAPNPANNSCDLTVKQSLDAFSAARKIKCLAESIEKGEGEVNLMDAEVDDAEVEELWPAGDVQTDSEYLIRARQSMLDCRMDWIEAHFKAKQFRMSALESAQELEVTTSGDTPFWIINETELASVKNLLDSVPESEGVFLEYLMHREHTASIPLEHIRHLELHNLRSQELEEARKKLISTALAALGVRVATRGWLRGQWPDSPSVQNFIKLGDQSVYEVVMCQKSVLQERKLAAAARRKPKLEARGKVSG</sequence>
<dbReference type="PANTHER" id="PTHR31348:SF4">
    <property type="entry name" value="PHYTOCHROME A-ASSOCIATED F-BOX PROTEIN"/>
    <property type="match status" value="1"/>
</dbReference>
<dbReference type="AlphaFoldDB" id="A0A1Y1IES8"/>
<evidence type="ECO:0000313" key="2">
    <source>
        <dbReference type="Proteomes" id="UP000054558"/>
    </source>
</evidence>
<evidence type="ECO:0000313" key="1">
    <source>
        <dbReference type="EMBL" id="GAQ89434.1"/>
    </source>
</evidence>
<dbReference type="EMBL" id="DF237471">
    <property type="protein sequence ID" value="GAQ89434.1"/>
    <property type="molecule type" value="Genomic_DNA"/>
</dbReference>
<proteinExistence type="predicted"/>
<gene>
    <name evidence="1" type="ORF">KFL_005220020</name>
</gene>